<evidence type="ECO:0000256" key="14">
    <source>
        <dbReference type="ARBA" id="ARBA00023172"/>
    </source>
</evidence>
<dbReference type="Pfam" id="PF08785">
    <property type="entry name" value="Ku_PK_bind"/>
    <property type="match status" value="1"/>
</dbReference>
<evidence type="ECO:0000256" key="4">
    <source>
        <dbReference type="ARBA" id="ARBA00012551"/>
    </source>
</evidence>
<dbReference type="Gene3D" id="1.10.1600.10">
    <property type="match status" value="1"/>
</dbReference>
<evidence type="ECO:0000256" key="13">
    <source>
        <dbReference type="ARBA" id="ARBA00023125"/>
    </source>
</evidence>
<dbReference type="InterPro" id="IPR005161">
    <property type="entry name" value="Ku_N"/>
</dbReference>
<evidence type="ECO:0000256" key="12">
    <source>
        <dbReference type="ARBA" id="ARBA00022895"/>
    </source>
</evidence>
<dbReference type="Pfam" id="PF03731">
    <property type="entry name" value="Ku_N"/>
    <property type="match status" value="1"/>
</dbReference>
<dbReference type="Pfam" id="PF02735">
    <property type="entry name" value="Ku"/>
    <property type="match status" value="1"/>
</dbReference>
<dbReference type="STRING" id="5364.A0A5C3MR79"/>
<dbReference type="Proteomes" id="UP000305948">
    <property type="component" value="Unassembled WGS sequence"/>
</dbReference>
<dbReference type="GO" id="GO:0003684">
    <property type="term" value="F:damaged DNA binding"/>
    <property type="evidence" value="ECO:0007669"/>
    <property type="project" value="InterPro"/>
</dbReference>
<evidence type="ECO:0000256" key="11">
    <source>
        <dbReference type="ARBA" id="ARBA00022840"/>
    </source>
</evidence>
<feature type="compositionally biased region" description="Polar residues" evidence="18">
    <location>
        <begin position="623"/>
        <end position="640"/>
    </location>
</feature>
<sequence length="814" mass="92020">MPAERAGYTVTMFLIDVSASMGKTRTVDLPDAPNGKPQTTEMTNLEWALQYVKLKIQEMIYHGRKTEQCGVILFGAQETKNMINEKSGGYDHVMNYVDIAMPDAGTLAKLSELSPSEEIGDPIDALVVGIETQRAYLINKKTWTRKIVLLTDGENPIEVEDWETIVEKMTTLEISLTIVGVDFDDEELPFHEEEKSTIKRANEAFFHTFVEELGNGTVGSCAFALQEISRPDVKSVKSALLGSVLRLGDIDTRSEEAIEVMVKYSKCTAITRPKGFKKFAKRPLPTDEQTDPESNLWVELKMQTKYVLEEEDGDSDVEMKNVEDVNKESKDGEVEDKKEPEALDKEQLQRGFKYGSTYVLCPDGSFQKLDTRKGIDIAGFFRKKDFRRDYSMGEVYYVWADPSSPQQQVAFSSIVQAMFERDLMAIARWVNKDGAEPKMGVLYPDVGSTVDNFLFVQMPFADDVRKYAFASLETLINKKGEEVLRHPYLPTDEQVEAIDKFVDAMDLMDAGEKDDDGNRGPWFEPALSYNPAVHRVKQALFHGAVVSDLNKNPLPPPHPELLKYFNPPKRVLKRARSALEECKTAFNVREVPKRVFRQRKDGHVHAHDEDEDMLLLSKLPKRTQSNASQPQLRASQTTTKNADESETEDDDDDYVLLDRKPQLQSPNLPTPAPDSLERDTGMEPGRIVGRTHPLEDFKRNLVNGDLVSKAVEDLGWVVKDIVSKPFASRRTEELLQCLRELREVCLKEDEIDAWNEFIQDLKDSCLEEFPGNKDFWDDVSRLGRGISLISKPEAKAVGGRSGISEALAKQFIES</sequence>
<evidence type="ECO:0000256" key="16">
    <source>
        <dbReference type="ARBA" id="ARBA00023242"/>
    </source>
</evidence>
<dbReference type="Gene3D" id="3.40.50.410">
    <property type="entry name" value="von Willebrand factor, type A domain"/>
    <property type="match status" value="1"/>
</dbReference>
<evidence type="ECO:0000256" key="1">
    <source>
        <dbReference type="ARBA" id="ARBA00004123"/>
    </source>
</evidence>
<dbReference type="FunFam" id="3.40.50.410:FF:000073">
    <property type="entry name" value="ATP-dependent DNA helicase II subunit 2"/>
    <property type="match status" value="1"/>
</dbReference>
<dbReference type="GO" id="GO:0006303">
    <property type="term" value="P:double-strand break repair via nonhomologous end joining"/>
    <property type="evidence" value="ECO:0007669"/>
    <property type="project" value="InterPro"/>
</dbReference>
<dbReference type="InterPro" id="IPR014893">
    <property type="entry name" value="Ku_PK_bind"/>
</dbReference>
<evidence type="ECO:0000313" key="21">
    <source>
        <dbReference type="Proteomes" id="UP000305948"/>
    </source>
</evidence>
<dbReference type="GO" id="GO:0003690">
    <property type="term" value="F:double-stranded DNA binding"/>
    <property type="evidence" value="ECO:0007669"/>
    <property type="project" value="TreeGrafter"/>
</dbReference>
<proteinExistence type="inferred from homology"/>
<keyword evidence="8" id="KW-0227">DNA damage</keyword>
<comment type="similarity">
    <text evidence="3">Belongs to the ku80 family.</text>
</comment>
<keyword evidence="16" id="KW-0539">Nucleus</keyword>
<dbReference type="GO" id="GO:0003678">
    <property type="term" value="F:DNA helicase activity"/>
    <property type="evidence" value="ECO:0007669"/>
    <property type="project" value="UniProtKB-EC"/>
</dbReference>
<accession>A0A5C3MR79</accession>
<evidence type="ECO:0000256" key="2">
    <source>
        <dbReference type="ARBA" id="ARBA00004574"/>
    </source>
</evidence>
<keyword evidence="6" id="KW-0158">Chromosome</keyword>
<dbReference type="InterPro" id="IPR036465">
    <property type="entry name" value="vWFA_dom_sf"/>
</dbReference>
<feature type="domain" description="VWFA" evidence="19">
    <location>
        <begin position="10"/>
        <end position="228"/>
    </location>
</feature>
<dbReference type="AlphaFoldDB" id="A0A5C3MR79"/>
<dbReference type="GO" id="GO:0006310">
    <property type="term" value="P:DNA recombination"/>
    <property type="evidence" value="ECO:0007669"/>
    <property type="project" value="UniProtKB-KW"/>
</dbReference>
<evidence type="ECO:0000256" key="10">
    <source>
        <dbReference type="ARBA" id="ARBA00022806"/>
    </source>
</evidence>
<dbReference type="GO" id="GO:0042162">
    <property type="term" value="F:telomeric DNA binding"/>
    <property type="evidence" value="ECO:0007669"/>
    <property type="project" value="InterPro"/>
</dbReference>
<keyword evidence="7" id="KW-0547">Nucleotide-binding</keyword>
<reference evidence="20 21" key="1">
    <citation type="journal article" date="2019" name="Nat. Ecol. Evol.">
        <title>Megaphylogeny resolves global patterns of mushroom evolution.</title>
        <authorList>
            <person name="Varga T."/>
            <person name="Krizsan K."/>
            <person name="Foldi C."/>
            <person name="Dima B."/>
            <person name="Sanchez-Garcia M."/>
            <person name="Sanchez-Ramirez S."/>
            <person name="Szollosi G.J."/>
            <person name="Szarkandi J.G."/>
            <person name="Papp V."/>
            <person name="Albert L."/>
            <person name="Andreopoulos W."/>
            <person name="Angelini C."/>
            <person name="Antonin V."/>
            <person name="Barry K.W."/>
            <person name="Bougher N.L."/>
            <person name="Buchanan P."/>
            <person name="Buyck B."/>
            <person name="Bense V."/>
            <person name="Catcheside P."/>
            <person name="Chovatia M."/>
            <person name="Cooper J."/>
            <person name="Damon W."/>
            <person name="Desjardin D."/>
            <person name="Finy P."/>
            <person name="Geml J."/>
            <person name="Haridas S."/>
            <person name="Hughes K."/>
            <person name="Justo A."/>
            <person name="Karasinski D."/>
            <person name="Kautmanova I."/>
            <person name="Kiss B."/>
            <person name="Kocsube S."/>
            <person name="Kotiranta H."/>
            <person name="LaButti K.M."/>
            <person name="Lechner B.E."/>
            <person name="Liimatainen K."/>
            <person name="Lipzen A."/>
            <person name="Lukacs Z."/>
            <person name="Mihaltcheva S."/>
            <person name="Morgado L.N."/>
            <person name="Niskanen T."/>
            <person name="Noordeloos M.E."/>
            <person name="Ohm R.A."/>
            <person name="Ortiz-Santana B."/>
            <person name="Ovrebo C."/>
            <person name="Racz N."/>
            <person name="Riley R."/>
            <person name="Savchenko A."/>
            <person name="Shiryaev A."/>
            <person name="Soop K."/>
            <person name="Spirin V."/>
            <person name="Szebenyi C."/>
            <person name="Tomsovsky M."/>
            <person name="Tulloss R.E."/>
            <person name="Uehling J."/>
            <person name="Grigoriev I.V."/>
            <person name="Vagvolgyi C."/>
            <person name="Papp T."/>
            <person name="Martin F.M."/>
            <person name="Miettinen O."/>
            <person name="Hibbett D.S."/>
            <person name="Nagy L.G."/>
        </authorList>
    </citation>
    <scope>NUCLEOTIDE SEQUENCE [LARGE SCALE GENOMIC DNA]</scope>
    <source>
        <strain evidence="20 21">OMC1185</strain>
    </source>
</reference>
<keyword evidence="10" id="KW-0347">Helicase</keyword>
<keyword evidence="12" id="KW-0779">Telomere</keyword>
<dbReference type="GO" id="GO:0043564">
    <property type="term" value="C:Ku70:Ku80 complex"/>
    <property type="evidence" value="ECO:0007669"/>
    <property type="project" value="InterPro"/>
</dbReference>
<organism evidence="20 21">
    <name type="scientific">Heliocybe sulcata</name>
    <dbReference type="NCBI Taxonomy" id="5364"/>
    <lineage>
        <taxon>Eukaryota</taxon>
        <taxon>Fungi</taxon>
        <taxon>Dikarya</taxon>
        <taxon>Basidiomycota</taxon>
        <taxon>Agaricomycotina</taxon>
        <taxon>Agaricomycetes</taxon>
        <taxon>Gloeophyllales</taxon>
        <taxon>Gloeophyllaceae</taxon>
        <taxon>Heliocybe</taxon>
    </lineage>
</organism>
<dbReference type="GO" id="GO:0000723">
    <property type="term" value="P:telomere maintenance"/>
    <property type="evidence" value="ECO:0007669"/>
    <property type="project" value="InterPro"/>
</dbReference>
<dbReference type="Gene3D" id="1.25.40.240">
    <property type="entry name" value="Ku, C-terminal domain"/>
    <property type="match status" value="1"/>
</dbReference>
<dbReference type="InterPro" id="IPR002035">
    <property type="entry name" value="VWF_A"/>
</dbReference>
<dbReference type="SUPFAM" id="SSF101420">
    <property type="entry name" value="C-terminal domain of Ku80"/>
    <property type="match status" value="1"/>
</dbReference>
<dbReference type="Gene3D" id="2.40.290.10">
    <property type="match status" value="1"/>
</dbReference>
<dbReference type="InterPro" id="IPR036494">
    <property type="entry name" value="Ku_C_sf"/>
</dbReference>
<name>A0A5C3MR79_9AGAM</name>
<dbReference type="CDD" id="cd00873">
    <property type="entry name" value="KU80"/>
    <property type="match status" value="1"/>
</dbReference>
<keyword evidence="11" id="KW-0067">ATP-binding</keyword>
<evidence type="ECO:0000259" key="19">
    <source>
        <dbReference type="PROSITE" id="PS50234"/>
    </source>
</evidence>
<evidence type="ECO:0000313" key="20">
    <source>
        <dbReference type="EMBL" id="TFK47939.1"/>
    </source>
</evidence>
<dbReference type="EMBL" id="ML213521">
    <property type="protein sequence ID" value="TFK47939.1"/>
    <property type="molecule type" value="Genomic_DNA"/>
</dbReference>
<comment type="subcellular location">
    <subcellularLocation>
        <location evidence="2">Chromosome</location>
        <location evidence="2">Telomere</location>
    </subcellularLocation>
    <subcellularLocation>
        <location evidence="1">Nucleus</location>
    </subcellularLocation>
</comment>
<keyword evidence="9" id="KW-0378">Hydrolase</keyword>
<dbReference type="InterPro" id="IPR016194">
    <property type="entry name" value="SPOC-like_C_dom_sf"/>
</dbReference>
<evidence type="ECO:0000256" key="8">
    <source>
        <dbReference type="ARBA" id="ARBA00022763"/>
    </source>
</evidence>
<evidence type="ECO:0000256" key="17">
    <source>
        <dbReference type="ARBA" id="ARBA00031847"/>
    </source>
</evidence>
<dbReference type="InterPro" id="IPR006164">
    <property type="entry name" value="DNA_bd_Ku70/Ku80"/>
</dbReference>
<evidence type="ECO:0000256" key="6">
    <source>
        <dbReference type="ARBA" id="ARBA00022454"/>
    </source>
</evidence>
<keyword evidence="21" id="KW-1185">Reference proteome</keyword>
<dbReference type="SUPFAM" id="SSF100939">
    <property type="entry name" value="SPOC domain-like"/>
    <property type="match status" value="1"/>
</dbReference>
<dbReference type="PANTHER" id="PTHR12604">
    <property type="entry name" value="KU AUTOANTIGEN DNA HELICASE"/>
    <property type="match status" value="1"/>
</dbReference>
<gene>
    <name evidence="20" type="ORF">OE88DRAFT_1664907</name>
</gene>
<dbReference type="SMART" id="SM00559">
    <property type="entry name" value="Ku78"/>
    <property type="match status" value="1"/>
</dbReference>
<dbReference type="PANTHER" id="PTHR12604:SF4">
    <property type="entry name" value="X-RAY REPAIR CROSS-COMPLEMENTING PROTEIN 5"/>
    <property type="match status" value="1"/>
</dbReference>
<evidence type="ECO:0000256" key="5">
    <source>
        <dbReference type="ARBA" id="ARBA00021792"/>
    </source>
</evidence>
<evidence type="ECO:0000256" key="3">
    <source>
        <dbReference type="ARBA" id="ARBA00007726"/>
    </source>
</evidence>
<keyword evidence="15" id="KW-0234">DNA repair</keyword>
<dbReference type="PROSITE" id="PS50234">
    <property type="entry name" value="VWFA"/>
    <property type="match status" value="1"/>
</dbReference>
<dbReference type="EC" id="3.6.4.12" evidence="4"/>
<dbReference type="InterPro" id="IPR024193">
    <property type="entry name" value="Ku80"/>
</dbReference>
<dbReference type="FunFam" id="1.10.1600.10:FF:000002">
    <property type="entry name" value="X-ray repair cross-complementing protein 5"/>
    <property type="match status" value="1"/>
</dbReference>
<dbReference type="OrthoDB" id="30826at2759"/>
<protein>
    <recommendedName>
        <fullName evidence="5">ATP-dependent DNA helicase II subunit 2</fullName>
        <ecNumber evidence="4">3.6.4.12</ecNumber>
    </recommendedName>
    <alternativeName>
        <fullName evidence="17">ATP-dependent DNA helicase II subunit Ku80</fullName>
    </alternativeName>
</protein>
<evidence type="ECO:0000256" key="9">
    <source>
        <dbReference type="ARBA" id="ARBA00022801"/>
    </source>
</evidence>
<dbReference type="GO" id="GO:0005524">
    <property type="term" value="F:ATP binding"/>
    <property type="evidence" value="ECO:0007669"/>
    <property type="project" value="UniProtKB-KW"/>
</dbReference>
<evidence type="ECO:0000256" key="18">
    <source>
        <dbReference type="SAM" id="MobiDB-lite"/>
    </source>
</evidence>
<evidence type="ECO:0000256" key="15">
    <source>
        <dbReference type="ARBA" id="ARBA00023204"/>
    </source>
</evidence>
<dbReference type="GO" id="GO:0000781">
    <property type="term" value="C:chromosome, telomeric region"/>
    <property type="evidence" value="ECO:0007669"/>
    <property type="project" value="UniProtKB-SubCell"/>
</dbReference>
<dbReference type="SUPFAM" id="SSF53300">
    <property type="entry name" value="vWA-like"/>
    <property type="match status" value="1"/>
</dbReference>
<keyword evidence="13" id="KW-0238">DNA-binding</keyword>
<keyword evidence="14" id="KW-0233">DNA recombination</keyword>
<feature type="compositionally biased region" description="Acidic residues" evidence="18">
    <location>
        <begin position="644"/>
        <end position="655"/>
    </location>
</feature>
<feature type="region of interest" description="Disordered" evidence="18">
    <location>
        <begin position="623"/>
        <end position="684"/>
    </location>
</feature>
<dbReference type="GO" id="GO:0016787">
    <property type="term" value="F:hydrolase activity"/>
    <property type="evidence" value="ECO:0007669"/>
    <property type="project" value="UniProtKB-KW"/>
</dbReference>
<evidence type="ECO:0000256" key="7">
    <source>
        <dbReference type="ARBA" id="ARBA00022741"/>
    </source>
</evidence>